<protein>
    <submittedName>
        <fullName evidence="1">Uncharacterized protein</fullName>
    </submittedName>
</protein>
<dbReference type="EMBL" id="CP031555">
    <property type="protein sequence ID" value="AXO14270.1"/>
    <property type="molecule type" value="Genomic_DNA"/>
</dbReference>
<sequence>MIKEVYPDPFVDDNRHPKKEYVEEIMELFARAYCTE</sequence>
<proteinExistence type="predicted"/>
<accession>A0ABN5NG77</accession>
<evidence type="ECO:0000313" key="1">
    <source>
        <dbReference type="EMBL" id="AXO14270.1"/>
    </source>
</evidence>
<organism evidence="1 2">
    <name type="scientific">Thalassospira indica</name>
    <dbReference type="NCBI Taxonomy" id="1891279"/>
    <lineage>
        <taxon>Bacteria</taxon>
        <taxon>Pseudomonadati</taxon>
        <taxon>Pseudomonadota</taxon>
        <taxon>Alphaproteobacteria</taxon>
        <taxon>Rhodospirillales</taxon>
        <taxon>Thalassospiraceae</taxon>
        <taxon>Thalassospira</taxon>
    </lineage>
</organism>
<gene>
    <name evidence="1" type="ORF">DY252_08560</name>
</gene>
<name>A0ABN5NG77_9PROT</name>
<dbReference type="Proteomes" id="UP000256971">
    <property type="component" value="Chromosome"/>
</dbReference>
<evidence type="ECO:0000313" key="2">
    <source>
        <dbReference type="Proteomes" id="UP000256971"/>
    </source>
</evidence>
<keyword evidence="2" id="KW-1185">Reference proteome</keyword>
<reference evidence="1 2" key="1">
    <citation type="submission" date="2018-08" db="EMBL/GenBank/DDBJ databases">
        <title>Complete genome sequence of type strain Thalassospira indica MCCC 1A01103T, isolated from isolated from deep seawater of the Indian Ocean.</title>
        <authorList>
            <person name="Liu Y."/>
        </authorList>
    </citation>
    <scope>NUCLEOTIDE SEQUENCE [LARGE SCALE GENOMIC DNA]</scope>
    <source>
        <strain evidence="1 2">PB8BT</strain>
    </source>
</reference>